<gene>
    <name evidence="3" type="ORF">HaLaN_21887</name>
</gene>
<sequence>MSAHSLACRGAPAEVFGIAALSQARTVRKSSVMNTPPAPYSLRLDPETARELATVGAALLLLDVPVGTLIGIDQQCFAAGPLFKGVKMLPPGPHFITYSAVSAHTASASPATGFFLHALPHAVYVKRWNSTTESLEALPEAEAERFAAGVRRFDFDSGMAPYNLHGLAAWSELCSCLTPELVDRLVPVSGVISVACEAAELDLSQPKTPAEQRGGAVAPMTEGSSTERLGVGVGGWGRRRAVEGCCSREGEVED</sequence>
<dbReference type="EMBL" id="BLLF01002458">
    <property type="protein sequence ID" value="GFH24152.1"/>
    <property type="molecule type" value="Genomic_DNA"/>
</dbReference>
<dbReference type="CDD" id="cd13777">
    <property type="entry name" value="Aar2_N"/>
    <property type="match status" value="1"/>
</dbReference>
<organism evidence="3 4">
    <name type="scientific">Haematococcus lacustris</name>
    <name type="common">Green alga</name>
    <name type="synonym">Haematococcus pluvialis</name>
    <dbReference type="NCBI Taxonomy" id="44745"/>
    <lineage>
        <taxon>Eukaryota</taxon>
        <taxon>Viridiplantae</taxon>
        <taxon>Chlorophyta</taxon>
        <taxon>core chlorophytes</taxon>
        <taxon>Chlorophyceae</taxon>
        <taxon>CS clade</taxon>
        <taxon>Chlamydomonadales</taxon>
        <taxon>Haematococcaceae</taxon>
        <taxon>Haematococcus</taxon>
    </lineage>
</organism>
<evidence type="ECO:0000256" key="1">
    <source>
        <dbReference type="SAM" id="MobiDB-lite"/>
    </source>
</evidence>
<dbReference type="Pfam" id="PF20981">
    <property type="entry name" value="AAR2_1st"/>
    <property type="match status" value="1"/>
</dbReference>
<dbReference type="PANTHER" id="PTHR12689">
    <property type="entry name" value="A1 CISTRON SPLICING FACTOR AAR2-RELATED"/>
    <property type="match status" value="1"/>
</dbReference>
<dbReference type="GO" id="GO:0000244">
    <property type="term" value="P:spliceosomal tri-snRNP complex assembly"/>
    <property type="evidence" value="ECO:0007669"/>
    <property type="project" value="TreeGrafter"/>
</dbReference>
<dbReference type="Proteomes" id="UP000485058">
    <property type="component" value="Unassembled WGS sequence"/>
</dbReference>
<proteinExistence type="predicted"/>
<dbReference type="InterPro" id="IPR007946">
    <property type="entry name" value="AAR2"/>
</dbReference>
<dbReference type="Gene3D" id="2.60.34.20">
    <property type="match status" value="1"/>
</dbReference>
<reference evidence="3 4" key="1">
    <citation type="submission" date="2020-02" db="EMBL/GenBank/DDBJ databases">
        <title>Draft genome sequence of Haematococcus lacustris strain NIES-144.</title>
        <authorList>
            <person name="Morimoto D."/>
            <person name="Nakagawa S."/>
            <person name="Yoshida T."/>
            <person name="Sawayama S."/>
        </authorList>
    </citation>
    <scope>NUCLEOTIDE SEQUENCE [LARGE SCALE GENOMIC DNA]</scope>
    <source>
        <strain evidence="3 4">NIES-144</strain>
    </source>
</reference>
<protein>
    <recommendedName>
        <fullName evidence="2">AAR2 N-terminal domain-containing protein</fullName>
    </recommendedName>
</protein>
<name>A0A6A0A379_HAELA</name>
<accession>A0A6A0A379</accession>
<evidence type="ECO:0000259" key="2">
    <source>
        <dbReference type="Pfam" id="PF20981"/>
    </source>
</evidence>
<comment type="caution">
    <text evidence="3">The sequence shown here is derived from an EMBL/GenBank/DDBJ whole genome shotgun (WGS) entry which is preliminary data.</text>
</comment>
<dbReference type="FunFam" id="2.60.34.20:FF:000001">
    <property type="entry name" value="protein AAR2 homolog"/>
    <property type="match status" value="1"/>
</dbReference>
<evidence type="ECO:0000313" key="3">
    <source>
        <dbReference type="EMBL" id="GFH24152.1"/>
    </source>
</evidence>
<feature type="domain" description="AAR2 N-terminal" evidence="2">
    <location>
        <begin position="56"/>
        <end position="187"/>
    </location>
</feature>
<dbReference type="AlphaFoldDB" id="A0A6A0A379"/>
<feature type="region of interest" description="Disordered" evidence="1">
    <location>
        <begin position="206"/>
        <end position="232"/>
    </location>
</feature>
<keyword evidence="4" id="KW-1185">Reference proteome</keyword>
<dbReference type="InterPro" id="IPR038516">
    <property type="entry name" value="AAR2_N_sf"/>
</dbReference>
<dbReference type="PANTHER" id="PTHR12689:SF4">
    <property type="entry name" value="PROTEIN AAR2 HOMOLOG"/>
    <property type="match status" value="1"/>
</dbReference>
<dbReference type="InterPro" id="IPR033647">
    <property type="entry name" value="Aar2_N"/>
</dbReference>
<evidence type="ECO:0000313" key="4">
    <source>
        <dbReference type="Proteomes" id="UP000485058"/>
    </source>
</evidence>